<dbReference type="Proteomes" id="UP000245263">
    <property type="component" value="Chromosome 1"/>
</dbReference>
<keyword evidence="4" id="KW-1185">Reference proteome</keyword>
<evidence type="ECO:0008006" key="5">
    <source>
        <dbReference type="Google" id="ProtNLM"/>
    </source>
</evidence>
<dbReference type="SUPFAM" id="SSF48371">
    <property type="entry name" value="ARM repeat"/>
    <property type="match status" value="1"/>
</dbReference>
<protein>
    <recommendedName>
        <fullName evidence="5">HEAT repeat protein</fullName>
    </recommendedName>
</protein>
<feature type="region of interest" description="Disordered" evidence="1">
    <location>
        <begin position="435"/>
        <end position="479"/>
    </location>
</feature>
<keyword evidence="2" id="KW-0812">Transmembrane</keyword>
<name>A0ABM7US78_9LEPT</name>
<organism evidence="3 4">
    <name type="scientific">Leptospira kobayashii</name>
    <dbReference type="NCBI Taxonomy" id="1917830"/>
    <lineage>
        <taxon>Bacteria</taxon>
        <taxon>Pseudomonadati</taxon>
        <taxon>Spirochaetota</taxon>
        <taxon>Spirochaetia</taxon>
        <taxon>Leptospirales</taxon>
        <taxon>Leptospiraceae</taxon>
        <taxon>Leptospira</taxon>
    </lineage>
</organism>
<evidence type="ECO:0000256" key="2">
    <source>
        <dbReference type="SAM" id="Phobius"/>
    </source>
</evidence>
<feature type="compositionally biased region" description="Polar residues" evidence="1">
    <location>
        <begin position="61"/>
        <end position="75"/>
    </location>
</feature>
<dbReference type="Pfam" id="PF13646">
    <property type="entry name" value="HEAT_2"/>
    <property type="match status" value="1"/>
</dbReference>
<feature type="compositionally biased region" description="Basic and acidic residues" evidence="1">
    <location>
        <begin position="449"/>
        <end position="479"/>
    </location>
</feature>
<feature type="region of interest" description="Disordered" evidence="1">
    <location>
        <begin position="50"/>
        <end position="137"/>
    </location>
</feature>
<evidence type="ECO:0000256" key="1">
    <source>
        <dbReference type="SAM" id="MobiDB-lite"/>
    </source>
</evidence>
<keyword evidence="2" id="KW-1133">Transmembrane helix</keyword>
<dbReference type="InterPro" id="IPR011989">
    <property type="entry name" value="ARM-like"/>
</dbReference>
<proteinExistence type="predicted"/>
<dbReference type="RefSeq" id="WP_242935200.1">
    <property type="nucleotide sequence ID" value="NZ_AP025028.1"/>
</dbReference>
<reference evidence="3 4" key="1">
    <citation type="submission" date="2021-08" db="EMBL/GenBank/DDBJ databases">
        <title>Complete genome sequence of Leptospira kobayashii strain E30.</title>
        <authorList>
            <person name="Nakao R."/>
            <person name="Nakamura S."/>
            <person name="Masuzawa T."/>
            <person name="Koizumi N."/>
        </authorList>
    </citation>
    <scope>NUCLEOTIDE SEQUENCE [LARGE SCALE GENOMIC DNA]</scope>
    <source>
        <strain evidence="3 4">E30</strain>
    </source>
</reference>
<dbReference type="Gene3D" id="1.25.10.10">
    <property type="entry name" value="Leucine-rich Repeat Variant"/>
    <property type="match status" value="2"/>
</dbReference>
<feature type="compositionally biased region" description="Low complexity" evidence="1">
    <location>
        <begin position="121"/>
        <end position="137"/>
    </location>
</feature>
<keyword evidence="2" id="KW-0472">Membrane</keyword>
<feature type="transmembrane region" description="Helical" evidence="2">
    <location>
        <begin position="21"/>
        <end position="44"/>
    </location>
</feature>
<dbReference type="EMBL" id="AP025028">
    <property type="protein sequence ID" value="BDA79689.1"/>
    <property type="molecule type" value="Genomic_DNA"/>
</dbReference>
<dbReference type="InterPro" id="IPR016024">
    <property type="entry name" value="ARM-type_fold"/>
</dbReference>
<accession>A0ABM7US78</accession>
<feature type="compositionally biased region" description="Basic and acidic residues" evidence="1">
    <location>
        <begin position="83"/>
        <end position="102"/>
    </location>
</feature>
<gene>
    <name evidence="3" type="ORF">LPTSP3_g26190</name>
</gene>
<evidence type="ECO:0000313" key="3">
    <source>
        <dbReference type="EMBL" id="BDA79689.1"/>
    </source>
</evidence>
<evidence type="ECO:0000313" key="4">
    <source>
        <dbReference type="Proteomes" id="UP000245263"/>
    </source>
</evidence>
<sequence length="479" mass="53216">MKNSDKISKTNILFKRSIGALWNWKGLTANLILLLLVSVSFSWLSAKPSKKKSVKKESGKEVQSTNKTTSNQTVSEPIVPKQTSKEEAVPKKEEIAPVKTEVKTSTTDTNDSKKSTSDIKPTATETPATTVTTPVQATSTVPAKKELTKEQLDKKRDVLSKVLKYGTSQERKQALFELLKFSKEHSKELHIQLAEMLKVEKDLGMKVVMLRTVSELGLSENKATIISLFEDPNEDVSKQAVSTAKKLKLTEAVSPLIEKLKKEDFAKNSNATTLYINALSDLPGGKDASGFLETKFKEKFNHPDMRAQIALYFGAVGNTNADSMLQEAAFDESQPITLRCYAINSLGKLKSVSAKPKLFELLDSLKKTAGKLDAKKAQSLKIYTIGALVVMGDKEIFQELNEFARDDDAMVRLRAIEHMGNMKDPAALELLEYKKDRDPSPKVQKAAKKAIDQIQGKEIKEELEPDPKETQEKDPLNEK</sequence>